<dbReference type="GO" id="GO:0008289">
    <property type="term" value="F:lipid binding"/>
    <property type="evidence" value="ECO:0007669"/>
    <property type="project" value="InterPro"/>
</dbReference>
<dbReference type="PROSITE" id="PS50848">
    <property type="entry name" value="START"/>
    <property type="match status" value="1"/>
</dbReference>
<organism evidence="8 9">
    <name type="scientific">Potamilus streckersoni</name>
    <dbReference type="NCBI Taxonomy" id="2493646"/>
    <lineage>
        <taxon>Eukaryota</taxon>
        <taxon>Metazoa</taxon>
        <taxon>Spiralia</taxon>
        <taxon>Lophotrochozoa</taxon>
        <taxon>Mollusca</taxon>
        <taxon>Bivalvia</taxon>
        <taxon>Autobranchia</taxon>
        <taxon>Heteroconchia</taxon>
        <taxon>Palaeoheterodonta</taxon>
        <taxon>Unionida</taxon>
        <taxon>Unionoidea</taxon>
        <taxon>Unionidae</taxon>
        <taxon>Ambleminae</taxon>
        <taxon>Lampsilini</taxon>
        <taxon>Potamilus</taxon>
    </lineage>
</organism>
<keyword evidence="4" id="KW-0175">Coiled coil</keyword>
<feature type="region of interest" description="Disordered" evidence="5">
    <location>
        <begin position="1197"/>
        <end position="1280"/>
    </location>
</feature>
<dbReference type="Pfam" id="PF00620">
    <property type="entry name" value="RhoGAP"/>
    <property type="match status" value="1"/>
</dbReference>
<dbReference type="PANTHER" id="PTHR12659">
    <property type="entry name" value="RHO-TYPE GTPASE ACTIVATING PROTEIN"/>
    <property type="match status" value="1"/>
</dbReference>
<sequence length="1811" mass="204011">MKSADAEEEYRALEQYLQQAEEELELAILGSSEKCDHISLSTSSPNKSVTSQTENEKSSPRESISSILNLCSDENSLLNYVCESILVKENEEGCDVFEPGLQNSQNSLNTDQCDLDEGHDSCNLKIDFVRRCEAPLECEELCDNHEVSCDHTFRPHTVTQVEMCRSIFGELSVGSGSGSVVNSNLKGGSCLDGWKLSSGGDVQFQGVVHKTDLEGKTDKLAIGIHIKSDHTENDTGRKADEMDGMHTISNIPDSSDAIYDLDSSPALPPPSADRTKHIISQTLNQHKVRQKFPRTIVSKSQNPARDKKKENVQEKGEKPAPEFRSRIQSEGDNLVLLVPITLHKPDPDRDIGKTREILPERTVSRRDEEAMQMSNLHFLRNRIDLDLRIQKKSDEVLHSFSHLLINKGGKSSKNERLNRAEDSAIECHVPKFCSVGTNTTDSIGQVLKASTELINEQKEHANNKSNESEQNGFNFSPGKTPNFPDKFHERPSLKSFENDNSPEMQVVVNSLSPVLLKRKPSNRSKRKETLNHEASAENTDSNVVSENTPSLFMDPHMSQTWHGATSRDWHENYGPKMLAMIEKENHSEYERSSENQSKEYVNQDDHFEILPTQNLLDEMHRKFCADQYVNNSDAQLTRAMVLLKLKSHLPSTNPRCRPRRSASFNVRTTTAKACTDMLSFSPMLPRQQFTHQSQGSDSSLEQTSLIQKLRESPPPQDILKLSLSRETTPERLAREKQESGKEDAEIEALEACRWLKETGFPQYAQMYEDGQFPVDIAAVEKDHDFLDKEDIQSLFRRLNTLNKCAIMKINAPTKKEAEESDDDEQCALSDKWKYQRSSRRWSRKDLHSPTSEENGRSLLKSTSSHDSLLADQNSSSETGDSPVLDSKMNHLRSLENTSHVQTSTPVDSNAHSTNLRTPKVIQRAASERLKGAKSFLKRVESLSRSKKGHKGPRTIAEISGPVITDRDEMQEKIRHLNCKDISPSTENPSIGILDNSFASNLSSNNTSRVLSPVSESEVSMVHTASKSTSDRSNCSNTSVGALGFSPEEQDSDSSFSDTFILPADYRPGQFPKELLATQLDSSRVHSNHQVNTRTRSFSTGNEIISKTQFEKNSSPVHRGSHDPKHRSCDAVNSSNRKSIYDNVPLEEDSNETQQEFDLILAELFENIKGLNQAINGEDTAIVEPPLVFRDDHNSSIKTSHEVNNTSVGFESVAPPGGDIENSVHQEEETENEVTSGTTSSPDMSDHELHTEELSHDDSAEHLECRERRDSGVGSSLTRTSSERGKYRIRWHSFQKSHRPSTGSRNLQIYNLSAGHIMLLHKLSLLKLTALLEKYSPNRSAWSWTVPRFMKRNKSPNFKDRNVFGVPFHVMIQRTGQALPQCMLYAMRFLRRTEGEAVGIFRKSGVRSRIQKLRHEIEANPESVDFEQLQAYDVADLLKQYFRELPECLLTNKLSDVFICIFLYVPVDQRLEALQAVIILLPDENRDVLQSLLLFLSDVASHAAEHQMTASNLAVCFAPSLFNMGGSRSSSGTPSPHRTRKNPGIPDARELQEQKAAHECLTLMIQECKKLFTIPAAILSKCRCWHGDPVTLEELNRTGTEEGSGYHGYIESCIQGLLKESRDKFRGWVSCQLHGECDVSYKKVGDGHPLRLWKATIEVEAPPMEVMTRVLNERHLWDEDLLQWNTVEKLDEHTEVFQYERNSMAPHPARDFILLRSWRTDLPKGACVVISTSIEHPKAQPWGGLQGLELASRYLIEPSGAGKSRLTHISRVDIRGHSPSWYKRVYGHMCVQFMEKIRDSFKKGSSGPETNV</sequence>
<dbReference type="InterPro" id="IPR000198">
    <property type="entry name" value="RhoGAP_dom"/>
</dbReference>
<evidence type="ECO:0000256" key="5">
    <source>
        <dbReference type="SAM" id="MobiDB-lite"/>
    </source>
</evidence>
<reference evidence="8" key="1">
    <citation type="journal article" date="2021" name="Genome Biol. Evol.">
        <title>A High-Quality Reference Genome for a Parasitic Bivalve with Doubly Uniparental Inheritance (Bivalvia: Unionida).</title>
        <authorList>
            <person name="Smith C.H."/>
        </authorList>
    </citation>
    <scope>NUCLEOTIDE SEQUENCE</scope>
    <source>
        <strain evidence="8">CHS0354</strain>
    </source>
</reference>
<dbReference type="Pfam" id="PF07647">
    <property type="entry name" value="SAM_2"/>
    <property type="match status" value="1"/>
</dbReference>
<feature type="compositionally biased region" description="Basic and acidic residues" evidence="5">
    <location>
        <begin position="1243"/>
        <end position="1270"/>
    </location>
</feature>
<dbReference type="EMBL" id="JAEAOA010000455">
    <property type="protein sequence ID" value="KAK3599500.1"/>
    <property type="molecule type" value="Genomic_DNA"/>
</dbReference>
<dbReference type="FunFam" id="3.30.530.20:FF:000009">
    <property type="entry name" value="StAR related lipid transfer domain containing 13"/>
    <property type="match status" value="1"/>
</dbReference>
<evidence type="ECO:0000256" key="4">
    <source>
        <dbReference type="SAM" id="Coils"/>
    </source>
</evidence>
<feature type="compositionally biased region" description="Polar residues" evidence="5">
    <location>
        <begin position="463"/>
        <end position="479"/>
    </location>
</feature>
<dbReference type="InterPro" id="IPR001660">
    <property type="entry name" value="SAM"/>
</dbReference>
<dbReference type="GO" id="GO:0005096">
    <property type="term" value="F:GTPase activator activity"/>
    <property type="evidence" value="ECO:0007669"/>
    <property type="project" value="UniProtKB-KW"/>
</dbReference>
<dbReference type="GO" id="GO:0035023">
    <property type="term" value="P:regulation of Rho protein signal transduction"/>
    <property type="evidence" value="ECO:0007669"/>
    <property type="project" value="TreeGrafter"/>
</dbReference>
<dbReference type="GO" id="GO:0016020">
    <property type="term" value="C:membrane"/>
    <property type="evidence" value="ECO:0007669"/>
    <property type="project" value="UniProtKB-SubCell"/>
</dbReference>
<feature type="compositionally biased region" description="Basic and acidic residues" evidence="5">
    <location>
        <begin position="304"/>
        <end position="324"/>
    </location>
</feature>
<feature type="domain" description="Rho-GAP" evidence="6">
    <location>
        <begin position="1365"/>
        <end position="1571"/>
    </location>
</feature>
<feature type="compositionally biased region" description="Basic residues" evidence="5">
    <location>
        <begin position="516"/>
        <end position="526"/>
    </location>
</feature>
<dbReference type="SUPFAM" id="SSF48350">
    <property type="entry name" value="GTPase activation domain, GAP"/>
    <property type="match status" value="1"/>
</dbReference>
<feature type="compositionally biased region" description="Polar residues" evidence="5">
    <location>
        <begin position="1021"/>
        <end position="1039"/>
    </location>
</feature>
<reference evidence="8" key="2">
    <citation type="journal article" date="2021" name="Genome Biol. Evol.">
        <title>Developing a high-quality reference genome for a parasitic bivalve with doubly uniparental inheritance (Bivalvia: Unionida).</title>
        <authorList>
            <person name="Smith C.H."/>
        </authorList>
    </citation>
    <scope>NUCLEOTIDE SEQUENCE</scope>
    <source>
        <strain evidence="8">CHS0354</strain>
        <tissue evidence="8">Mantle</tissue>
    </source>
</reference>
<dbReference type="SMART" id="SM00324">
    <property type="entry name" value="RhoGAP"/>
    <property type="match status" value="1"/>
</dbReference>
<gene>
    <name evidence="8" type="ORF">CHS0354_006631</name>
</gene>
<dbReference type="InterPro" id="IPR008936">
    <property type="entry name" value="Rho_GTPase_activation_prot"/>
</dbReference>
<feature type="compositionally biased region" description="Basic and acidic residues" evidence="5">
    <location>
        <begin position="727"/>
        <end position="742"/>
    </location>
</feature>
<keyword evidence="9" id="KW-1185">Reference proteome</keyword>
<feature type="region of interest" description="Disordered" evidence="5">
    <location>
        <begin position="839"/>
        <end position="885"/>
    </location>
</feature>
<accession>A0AAE0SXJ8</accession>
<feature type="compositionally biased region" description="Polar residues" evidence="5">
    <location>
        <begin position="1232"/>
        <end position="1242"/>
    </location>
</feature>
<feature type="region of interest" description="Disordered" evidence="5">
    <location>
        <begin position="293"/>
        <end position="324"/>
    </location>
</feature>
<comment type="subcellular location">
    <subcellularLocation>
        <location evidence="1">Membrane</location>
        <topology evidence="1">Peripheral membrane protein</topology>
    </subcellularLocation>
</comment>
<evidence type="ECO:0000259" key="7">
    <source>
        <dbReference type="PROSITE" id="PS50848"/>
    </source>
</evidence>
<dbReference type="InterPro" id="IPR023393">
    <property type="entry name" value="START-like_dom_sf"/>
</dbReference>
<feature type="region of interest" description="Disordered" evidence="5">
    <location>
        <begin position="716"/>
        <end position="742"/>
    </location>
</feature>
<feature type="region of interest" description="Disordered" evidence="5">
    <location>
        <begin position="1021"/>
        <end position="1055"/>
    </location>
</feature>
<dbReference type="CDD" id="cd09538">
    <property type="entry name" value="SAM_DLC1_2-like"/>
    <property type="match status" value="1"/>
</dbReference>
<name>A0AAE0SXJ8_9BIVA</name>
<feature type="domain" description="START" evidence="7">
    <location>
        <begin position="1598"/>
        <end position="1781"/>
    </location>
</feature>
<evidence type="ECO:0000313" key="8">
    <source>
        <dbReference type="EMBL" id="KAK3599500.1"/>
    </source>
</evidence>
<dbReference type="CDD" id="cd08869">
    <property type="entry name" value="START_RhoGAP"/>
    <property type="match status" value="1"/>
</dbReference>
<dbReference type="GO" id="GO:0007165">
    <property type="term" value="P:signal transduction"/>
    <property type="evidence" value="ECO:0007669"/>
    <property type="project" value="InterPro"/>
</dbReference>
<evidence type="ECO:0000256" key="2">
    <source>
        <dbReference type="ARBA" id="ARBA00022468"/>
    </source>
</evidence>
<feature type="compositionally biased region" description="Basic and acidic residues" evidence="5">
    <location>
        <begin position="1119"/>
        <end position="1128"/>
    </location>
</feature>
<dbReference type="Gene3D" id="1.10.555.10">
    <property type="entry name" value="Rho GTPase activation protein"/>
    <property type="match status" value="1"/>
</dbReference>
<proteinExistence type="predicted"/>
<evidence type="ECO:0000256" key="3">
    <source>
        <dbReference type="ARBA" id="ARBA00022553"/>
    </source>
</evidence>
<dbReference type="PROSITE" id="PS50238">
    <property type="entry name" value="RHOGAP"/>
    <property type="match status" value="1"/>
</dbReference>
<feature type="compositionally biased region" description="Polar residues" evidence="5">
    <location>
        <begin position="859"/>
        <end position="879"/>
    </location>
</feature>
<dbReference type="Gene3D" id="1.10.287.2070">
    <property type="match status" value="1"/>
</dbReference>
<evidence type="ECO:0000313" key="9">
    <source>
        <dbReference type="Proteomes" id="UP001195483"/>
    </source>
</evidence>
<dbReference type="Pfam" id="PF01852">
    <property type="entry name" value="START"/>
    <property type="match status" value="1"/>
</dbReference>
<dbReference type="SUPFAM" id="SSF47769">
    <property type="entry name" value="SAM/Pointed domain"/>
    <property type="match status" value="1"/>
</dbReference>
<feature type="compositionally biased region" description="Polar residues" evidence="5">
    <location>
        <begin position="498"/>
        <end position="512"/>
    </location>
</feature>
<keyword evidence="2" id="KW-0343">GTPase activation</keyword>
<dbReference type="PANTHER" id="PTHR12659:SF7">
    <property type="entry name" value="CROSSVEINLESS C, ISOFORM C"/>
    <property type="match status" value="1"/>
</dbReference>
<feature type="region of interest" description="Disordered" evidence="5">
    <location>
        <begin position="39"/>
        <end position="61"/>
    </location>
</feature>
<evidence type="ECO:0000259" key="6">
    <source>
        <dbReference type="PROSITE" id="PS50238"/>
    </source>
</evidence>
<dbReference type="SMART" id="SM00234">
    <property type="entry name" value="START"/>
    <property type="match status" value="1"/>
</dbReference>
<dbReference type="GO" id="GO:0030036">
    <property type="term" value="P:actin cytoskeleton organization"/>
    <property type="evidence" value="ECO:0007669"/>
    <property type="project" value="TreeGrafter"/>
</dbReference>
<evidence type="ECO:0000256" key="1">
    <source>
        <dbReference type="ARBA" id="ARBA00004170"/>
    </source>
</evidence>
<reference evidence="8" key="3">
    <citation type="submission" date="2023-05" db="EMBL/GenBank/DDBJ databases">
        <authorList>
            <person name="Smith C.H."/>
        </authorList>
    </citation>
    <scope>NUCLEOTIDE SEQUENCE</scope>
    <source>
        <strain evidence="8">CHS0354</strain>
        <tissue evidence="8">Mantle</tissue>
    </source>
</reference>
<keyword evidence="3" id="KW-0597">Phosphoprotein</keyword>
<dbReference type="InterPro" id="IPR002913">
    <property type="entry name" value="START_lipid-bd_dom"/>
</dbReference>
<comment type="caution">
    <text evidence="8">The sequence shown here is derived from an EMBL/GenBank/DDBJ whole genome shotgun (WGS) entry which is preliminary data.</text>
</comment>
<dbReference type="Proteomes" id="UP001195483">
    <property type="component" value="Unassembled WGS sequence"/>
</dbReference>
<evidence type="ECO:0008006" key="10">
    <source>
        <dbReference type="Google" id="ProtNLM"/>
    </source>
</evidence>
<feature type="coiled-coil region" evidence="4">
    <location>
        <begin position="3"/>
        <end position="30"/>
    </location>
</feature>
<feature type="region of interest" description="Disordered" evidence="5">
    <location>
        <begin position="1110"/>
        <end position="1131"/>
    </location>
</feature>
<dbReference type="Gene3D" id="3.30.530.20">
    <property type="match status" value="1"/>
</dbReference>
<feature type="region of interest" description="Disordered" evidence="5">
    <location>
        <begin position="460"/>
        <end position="544"/>
    </location>
</feature>
<protein>
    <recommendedName>
        <fullName evidence="10">StAR-related lipid transfer protein 13</fullName>
    </recommendedName>
</protein>
<dbReference type="SUPFAM" id="SSF55961">
    <property type="entry name" value="Bet v1-like"/>
    <property type="match status" value="1"/>
</dbReference>
<feature type="compositionally biased region" description="Polar residues" evidence="5">
    <location>
        <begin position="39"/>
        <end position="53"/>
    </location>
</feature>
<dbReference type="InterPro" id="IPR013761">
    <property type="entry name" value="SAM/pointed_sf"/>
</dbReference>